<evidence type="ECO:0000259" key="2">
    <source>
        <dbReference type="PROSITE" id="PS50041"/>
    </source>
</evidence>
<dbReference type="InterPro" id="IPR001304">
    <property type="entry name" value="C-type_lectin-like"/>
</dbReference>
<keyword evidence="4" id="KW-1185">Reference proteome</keyword>
<dbReference type="Pfam" id="PF00059">
    <property type="entry name" value="Lectin_C"/>
    <property type="match status" value="2"/>
</dbReference>
<gene>
    <name evidence="3" type="ORF">Q5P01_002189</name>
</gene>
<reference evidence="3" key="1">
    <citation type="submission" date="2023-07" db="EMBL/GenBank/DDBJ databases">
        <title>Chromosome-level Genome Assembly of Striped Snakehead (Channa striata).</title>
        <authorList>
            <person name="Liu H."/>
        </authorList>
    </citation>
    <scope>NUCLEOTIDE SEQUENCE</scope>
    <source>
        <strain evidence="3">Gz</strain>
        <tissue evidence="3">Muscle</tissue>
    </source>
</reference>
<comment type="caution">
    <text evidence="3">The sequence shown here is derived from an EMBL/GenBank/DDBJ whole genome shotgun (WGS) entry which is preliminary data.</text>
</comment>
<protein>
    <recommendedName>
        <fullName evidence="2">C-type lectin domain-containing protein</fullName>
    </recommendedName>
</protein>
<sequence>MMKRILLLVFILSDWNLSTCHLLEYHHVPEAKTWNEAQSYCRQKYTDLATIKNTEEMNQLISTVSSAGYSSQVWIGLYNQINWRWSDGYTGSGAGYRNWETSAKQPDFDSADQFFVSIGSDGRWWDDDSSVKHPFICYAGNQQNPEFVFVHEESNWSSAQSYCRENFTDLITVRNRTENRKIQNLVPDKKWAWTGLFRDPNFYWSDQSIFSYSCWDDVLNPVGLLNIICGVADLQSSGKWKFLPCDTRKPFVCYKIKKQVVKLRMKLEDSSVDLNDPTIKANILKQLQNRLKEKGVTGVTLKWREKPDGKVFHKKGERYKTEL</sequence>
<dbReference type="Proteomes" id="UP001187415">
    <property type="component" value="Unassembled WGS sequence"/>
</dbReference>
<evidence type="ECO:0000313" key="3">
    <source>
        <dbReference type="EMBL" id="KAK2862656.1"/>
    </source>
</evidence>
<dbReference type="SMART" id="SM00034">
    <property type="entry name" value="CLECT"/>
    <property type="match status" value="2"/>
</dbReference>
<dbReference type="InterPro" id="IPR016186">
    <property type="entry name" value="C-type_lectin-like/link_sf"/>
</dbReference>
<dbReference type="PANTHER" id="PTHR45784:SF3">
    <property type="entry name" value="C-TYPE LECTIN DOMAIN FAMILY 4 MEMBER K-LIKE-RELATED"/>
    <property type="match status" value="1"/>
</dbReference>
<dbReference type="InterPro" id="IPR016187">
    <property type="entry name" value="CTDL_fold"/>
</dbReference>
<feature type="domain" description="C-type lectin" evidence="2">
    <location>
        <begin position="25"/>
        <end position="138"/>
    </location>
</feature>
<dbReference type="SUPFAM" id="SSF56436">
    <property type="entry name" value="C-type lectin-like"/>
    <property type="match status" value="2"/>
</dbReference>
<keyword evidence="1" id="KW-0732">Signal</keyword>
<feature type="chain" id="PRO_5041718914" description="C-type lectin domain-containing protein" evidence="1">
    <location>
        <begin position="21"/>
        <end position="323"/>
    </location>
</feature>
<feature type="domain" description="C-type lectin" evidence="2">
    <location>
        <begin position="147"/>
        <end position="254"/>
    </location>
</feature>
<feature type="signal peptide" evidence="1">
    <location>
        <begin position="1"/>
        <end position="20"/>
    </location>
</feature>
<dbReference type="PANTHER" id="PTHR45784">
    <property type="entry name" value="C-TYPE LECTIN DOMAIN FAMILY 20 MEMBER A-RELATED"/>
    <property type="match status" value="1"/>
</dbReference>
<dbReference type="AlphaFoldDB" id="A0AA88NM14"/>
<evidence type="ECO:0000256" key="1">
    <source>
        <dbReference type="SAM" id="SignalP"/>
    </source>
</evidence>
<dbReference type="PROSITE" id="PS50041">
    <property type="entry name" value="C_TYPE_LECTIN_2"/>
    <property type="match status" value="2"/>
</dbReference>
<accession>A0AA88NM14</accession>
<organism evidence="3 4">
    <name type="scientific">Channa striata</name>
    <name type="common">Snakehead murrel</name>
    <name type="synonym">Ophicephalus striatus</name>
    <dbReference type="NCBI Taxonomy" id="64152"/>
    <lineage>
        <taxon>Eukaryota</taxon>
        <taxon>Metazoa</taxon>
        <taxon>Chordata</taxon>
        <taxon>Craniata</taxon>
        <taxon>Vertebrata</taxon>
        <taxon>Euteleostomi</taxon>
        <taxon>Actinopterygii</taxon>
        <taxon>Neopterygii</taxon>
        <taxon>Teleostei</taxon>
        <taxon>Neoteleostei</taxon>
        <taxon>Acanthomorphata</taxon>
        <taxon>Anabantaria</taxon>
        <taxon>Anabantiformes</taxon>
        <taxon>Channoidei</taxon>
        <taxon>Channidae</taxon>
        <taxon>Channa</taxon>
    </lineage>
</organism>
<dbReference type="EMBL" id="JAUPFM010000001">
    <property type="protein sequence ID" value="KAK2862656.1"/>
    <property type="molecule type" value="Genomic_DNA"/>
</dbReference>
<name>A0AA88NM14_CHASR</name>
<dbReference type="Gene3D" id="3.10.100.10">
    <property type="entry name" value="Mannose-Binding Protein A, subunit A"/>
    <property type="match status" value="2"/>
</dbReference>
<proteinExistence type="predicted"/>
<evidence type="ECO:0000313" key="4">
    <source>
        <dbReference type="Proteomes" id="UP001187415"/>
    </source>
</evidence>